<name>A0A166DY02_9AGAM</name>
<protein>
    <recommendedName>
        <fullName evidence="3">F-box domain-containing protein</fullName>
    </recommendedName>
</protein>
<evidence type="ECO:0008006" key="3">
    <source>
        <dbReference type="Google" id="ProtNLM"/>
    </source>
</evidence>
<organism evidence="1 2">
    <name type="scientific">Sistotremastrum suecicum HHB10207 ss-3</name>
    <dbReference type="NCBI Taxonomy" id="1314776"/>
    <lineage>
        <taxon>Eukaryota</taxon>
        <taxon>Fungi</taxon>
        <taxon>Dikarya</taxon>
        <taxon>Basidiomycota</taxon>
        <taxon>Agaricomycotina</taxon>
        <taxon>Agaricomycetes</taxon>
        <taxon>Sistotremastrales</taxon>
        <taxon>Sistotremastraceae</taxon>
        <taxon>Sistotremastrum</taxon>
    </lineage>
</organism>
<keyword evidence="2" id="KW-1185">Reference proteome</keyword>
<dbReference type="Proteomes" id="UP000076798">
    <property type="component" value="Unassembled WGS sequence"/>
</dbReference>
<evidence type="ECO:0000313" key="2">
    <source>
        <dbReference type="Proteomes" id="UP000076798"/>
    </source>
</evidence>
<evidence type="ECO:0000313" key="1">
    <source>
        <dbReference type="EMBL" id="KZT39013.1"/>
    </source>
</evidence>
<accession>A0A166DY02</accession>
<proteinExistence type="predicted"/>
<sequence>MEEVQPLEASRKFWHTAELVAMTFASLDANTLSNCARVNKFISEHALDALYRNDANLWDVLKILGPLRPKRWDNNERLVFTEPLRPNCWARFRHYSSRIRSIIGDTTPNALSQESMLDLITTIPTGESLLPSLSEIYWQNIDETISPLILFILHENVKAMVISVNAGNIVSDYFLENMARKAPAIESFHFWLAGDEPEPDNAINGMIHAVSSLAYLRSLDVHPLLATPDLLRALCSKQYLGSFWGSDFGPEEMDKDALQVIDFDPGIHPDFPRLWDVAICSSLVMEPSAQKMLHAPSLISLHIEVVARDHISEFIPYISSACTQLRHFSMMLIRRHDDDDDANNANNEVNLTMTMLNPLLAMKLIEILVIDVPFPPLMDDHELSQFATAFPQLRHFELCARAQGAPLWKTPTLAALIPFATHCANLNSIGIFMDASIPPPSLPLDGTMFSSTFEVMHVSCSKITDHCWVVDFLMSILPSHAWLNLSRYSPQLRHVGGAKMADIFPVVVDDGLDEDSFEYQKEWEKASKMLDSLKWTRDAMSEQRAEIQRLRTELNAFIE</sequence>
<gene>
    <name evidence="1" type="ORF">SISSUDRAFT_1032969</name>
</gene>
<dbReference type="EMBL" id="KV428053">
    <property type="protein sequence ID" value="KZT39013.1"/>
    <property type="molecule type" value="Genomic_DNA"/>
</dbReference>
<dbReference type="InterPro" id="IPR032675">
    <property type="entry name" value="LRR_dom_sf"/>
</dbReference>
<dbReference type="OrthoDB" id="2447803at2759"/>
<dbReference type="AlphaFoldDB" id="A0A166DY02"/>
<dbReference type="Gene3D" id="3.80.10.10">
    <property type="entry name" value="Ribonuclease Inhibitor"/>
    <property type="match status" value="1"/>
</dbReference>
<reference evidence="1 2" key="1">
    <citation type="journal article" date="2016" name="Mol. Biol. Evol.">
        <title>Comparative Genomics of Early-Diverging Mushroom-Forming Fungi Provides Insights into the Origins of Lignocellulose Decay Capabilities.</title>
        <authorList>
            <person name="Nagy L.G."/>
            <person name="Riley R."/>
            <person name="Tritt A."/>
            <person name="Adam C."/>
            <person name="Daum C."/>
            <person name="Floudas D."/>
            <person name="Sun H."/>
            <person name="Yadav J.S."/>
            <person name="Pangilinan J."/>
            <person name="Larsson K.H."/>
            <person name="Matsuura K."/>
            <person name="Barry K."/>
            <person name="Labutti K."/>
            <person name="Kuo R."/>
            <person name="Ohm R.A."/>
            <person name="Bhattacharya S.S."/>
            <person name="Shirouzu T."/>
            <person name="Yoshinaga Y."/>
            <person name="Martin F.M."/>
            <person name="Grigoriev I.V."/>
            <person name="Hibbett D.S."/>
        </authorList>
    </citation>
    <scope>NUCLEOTIDE SEQUENCE [LARGE SCALE GENOMIC DNA]</scope>
    <source>
        <strain evidence="1 2">HHB10207 ss-3</strain>
    </source>
</reference>